<dbReference type="GO" id="GO:0008311">
    <property type="term" value="F:double-stranded DNA 3'-5' DNA exonuclease activity"/>
    <property type="evidence" value="ECO:0007669"/>
    <property type="project" value="UniProtKB-EC"/>
</dbReference>
<protein>
    <recommendedName>
        <fullName evidence="3">exodeoxyribonuclease III</fullName>
        <ecNumber evidence="3">3.1.11.2</ecNumber>
    </recommendedName>
</protein>
<dbReference type="GO" id="GO:0008081">
    <property type="term" value="F:phosphoric diester hydrolase activity"/>
    <property type="evidence" value="ECO:0007669"/>
    <property type="project" value="TreeGrafter"/>
</dbReference>
<evidence type="ECO:0000256" key="8">
    <source>
        <dbReference type="ARBA" id="ARBA00023204"/>
    </source>
</evidence>
<evidence type="ECO:0000256" key="6">
    <source>
        <dbReference type="ARBA" id="ARBA00022801"/>
    </source>
</evidence>
<keyword evidence="8" id="KW-0234">DNA repair</keyword>
<evidence type="ECO:0000256" key="2">
    <source>
        <dbReference type="ARBA" id="ARBA00007092"/>
    </source>
</evidence>
<proteinExistence type="inferred from homology"/>
<dbReference type="GO" id="GO:0003906">
    <property type="term" value="F:DNA-(apurinic or apyrimidinic site) endonuclease activity"/>
    <property type="evidence" value="ECO:0007669"/>
    <property type="project" value="TreeGrafter"/>
</dbReference>
<evidence type="ECO:0000313" key="11">
    <source>
        <dbReference type="Ensembl" id="ENSGWIP00000051298.1"/>
    </source>
</evidence>
<evidence type="ECO:0000313" key="12">
    <source>
        <dbReference type="Proteomes" id="UP000694680"/>
    </source>
</evidence>
<evidence type="ECO:0000256" key="3">
    <source>
        <dbReference type="ARBA" id="ARBA00012115"/>
    </source>
</evidence>
<dbReference type="AlphaFoldDB" id="A0A8C5HVK4"/>
<dbReference type="InterPro" id="IPR005135">
    <property type="entry name" value="Endo/exonuclease/phosphatase"/>
</dbReference>
<feature type="binding site" evidence="9">
    <location>
        <position position="13"/>
    </location>
    <ligand>
        <name>Mg(2+)</name>
        <dbReference type="ChEBI" id="CHEBI:18420"/>
        <label>1</label>
    </ligand>
</feature>
<dbReference type="Proteomes" id="UP000694680">
    <property type="component" value="Chromosome 12"/>
</dbReference>
<comment type="similarity">
    <text evidence="2">Belongs to the DNA repair enzymes AP/ExoA family.</text>
</comment>
<evidence type="ECO:0000256" key="4">
    <source>
        <dbReference type="ARBA" id="ARBA00022723"/>
    </source>
</evidence>
<comment type="cofactor">
    <cofactor evidence="9">
        <name>Mg(2+)</name>
        <dbReference type="ChEBI" id="CHEBI:18420"/>
    </cofactor>
    <cofactor evidence="9">
        <name>Mn(2+)</name>
        <dbReference type="ChEBI" id="CHEBI:29035"/>
    </cofactor>
    <text evidence="9">Probably binds two magnesium or manganese ions per subunit.</text>
</comment>
<dbReference type="InterPro" id="IPR036691">
    <property type="entry name" value="Endo/exonu/phosph_ase_sf"/>
</dbReference>
<dbReference type="Pfam" id="PF03372">
    <property type="entry name" value="Exo_endo_phos"/>
    <property type="match status" value="1"/>
</dbReference>
<dbReference type="Ensembl" id="ENSGWIT00000055382.1">
    <property type="protein sequence ID" value="ENSGWIP00000051298.1"/>
    <property type="gene ID" value="ENSGWIG00000024875.1"/>
</dbReference>
<organism evidence="11 12">
    <name type="scientific">Gouania willdenowi</name>
    <name type="common">Blunt-snouted clingfish</name>
    <name type="synonym">Lepadogaster willdenowi</name>
    <dbReference type="NCBI Taxonomy" id="441366"/>
    <lineage>
        <taxon>Eukaryota</taxon>
        <taxon>Metazoa</taxon>
        <taxon>Chordata</taxon>
        <taxon>Craniata</taxon>
        <taxon>Vertebrata</taxon>
        <taxon>Euteleostomi</taxon>
        <taxon>Actinopterygii</taxon>
        <taxon>Neopterygii</taxon>
        <taxon>Teleostei</taxon>
        <taxon>Neoteleostei</taxon>
        <taxon>Acanthomorphata</taxon>
        <taxon>Ovalentaria</taxon>
        <taxon>Blenniimorphae</taxon>
        <taxon>Blenniiformes</taxon>
        <taxon>Gobiesocoidei</taxon>
        <taxon>Gobiesocidae</taxon>
        <taxon>Gobiesocinae</taxon>
        <taxon>Gouania</taxon>
    </lineage>
</organism>
<evidence type="ECO:0000259" key="10">
    <source>
        <dbReference type="Pfam" id="PF03372"/>
    </source>
</evidence>
<feature type="domain" description="Endonuclease/exonuclease/phosphatase" evidence="10">
    <location>
        <begin position="10"/>
        <end position="155"/>
    </location>
</feature>
<dbReference type="PANTHER" id="PTHR22748">
    <property type="entry name" value="AP ENDONUCLEASE"/>
    <property type="match status" value="1"/>
</dbReference>
<reference evidence="11" key="3">
    <citation type="submission" date="2025-09" db="UniProtKB">
        <authorList>
            <consortium name="Ensembl"/>
        </authorList>
    </citation>
    <scope>IDENTIFICATION</scope>
</reference>
<dbReference type="GO" id="GO:0006284">
    <property type="term" value="P:base-excision repair"/>
    <property type="evidence" value="ECO:0007669"/>
    <property type="project" value="TreeGrafter"/>
</dbReference>
<sequence length="172" mass="19213">MTSPTQLRMLSLNVGGLNGPIKRSAILSYLLSEKIQIALLQETLLVKRDINRLANTFFKVIAFSSASNKSKGVAILAHRNLQFKQLGSWFDDKGRIVVFKLNIGRTNLALISLYAPNIFEKEFYDQITKTILELSSFKLIVGADFNAVMDPAVDRSSVLLQRHSTAGLMRPE</sequence>
<dbReference type="SUPFAM" id="SSF56219">
    <property type="entry name" value="DNase I-like"/>
    <property type="match status" value="1"/>
</dbReference>
<keyword evidence="6" id="KW-0378">Hydrolase</keyword>
<dbReference type="PANTHER" id="PTHR22748:SF6">
    <property type="entry name" value="DNA-(APURINIC OR APYRIMIDINIC SITE) ENDONUCLEASE"/>
    <property type="match status" value="1"/>
</dbReference>
<keyword evidence="5" id="KW-0227">DNA damage</keyword>
<dbReference type="InterPro" id="IPR004808">
    <property type="entry name" value="AP_endonuc_1"/>
</dbReference>
<evidence type="ECO:0000256" key="9">
    <source>
        <dbReference type="PIRSR" id="PIRSR604808-2"/>
    </source>
</evidence>
<evidence type="ECO:0000256" key="5">
    <source>
        <dbReference type="ARBA" id="ARBA00022763"/>
    </source>
</evidence>
<reference evidence="11" key="2">
    <citation type="submission" date="2025-08" db="UniProtKB">
        <authorList>
            <consortium name="Ensembl"/>
        </authorList>
    </citation>
    <scope>IDENTIFICATION</scope>
</reference>
<dbReference type="GO" id="GO:0046872">
    <property type="term" value="F:metal ion binding"/>
    <property type="evidence" value="ECO:0007669"/>
    <property type="project" value="UniProtKB-KW"/>
</dbReference>
<keyword evidence="7 9" id="KW-0460">Magnesium</keyword>
<reference evidence="11" key="1">
    <citation type="submission" date="2020-06" db="EMBL/GenBank/DDBJ databases">
        <authorList>
            <consortium name="Wellcome Sanger Institute Data Sharing"/>
        </authorList>
    </citation>
    <scope>NUCLEOTIDE SEQUENCE [LARGE SCALE GENOMIC DNA]</scope>
</reference>
<name>A0A8C5HVK4_GOUWI</name>
<feature type="binding site" evidence="9">
    <location>
        <position position="42"/>
    </location>
    <ligand>
        <name>Mg(2+)</name>
        <dbReference type="ChEBI" id="CHEBI:18420"/>
        <label>1</label>
    </ligand>
</feature>
<keyword evidence="9" id="KW-0464">Manganese</keyword>
<evidence type="ECO:0000256" key="1">
    <source>
        <dbReference type="ARBA" id="ARBA00000493"/>
    </source>
</evidence>
<evidence type="ECO:0000256" key="7">
    <source>
        <dbReference type="ARBA" id="ARBA00022842"/>
    </source>
</evidence>
<comment type="catalytic activity">
    <reaction evidence="1">
        <text>Exonucleolytic cleavage in the 3'- to 5'-direction to yield nucleoside 5'-phosphates.</text>
        <dbReference type="EC" id="3.1.11.2"/>
    </reaction>
</comment>
<keyword evidence="4 9" id="KW-0479">Metal-binding</keyword>
<keyword evidence="12" id="KW-1185">Reference proteome</keyword>
<accession>A0A8C5HVK4</accession>
<dbReference type="Gene3D" id="3.60.10.10">
    <property type="entry name" value="Endonuclease/exonuclease/phosphatase"/>
    <property type="match status" value="1"/>
</dbReference>
<dbReference type="GO" id="GO:0005634">
    <property type="term" value="C:nucleus"/>
    <property type="evidence" value="ECO:0007669"/>
    <property type="project" value="TreeGrafter"/>
</dbReference>
<dbReference type="EC" id="3.1.11.2" evidence="3"/>